<evidence type="ECO:0000313" key="3">
    <source>
        <dbReference type="Proteomes" id="UP001144372"/>
    </source>
</evidence>
<dbReference type="InterPro" id="IPR009051">
    <property type="entry name" value="Helical_ferredxn"/>
</dbReference>
<gene>
    <name evidence="2" type="primary">sfrB</name>
    <name evidence="2" type="ORF">DAMNIGENAA_21310</name>
</gene>
<dbReference type="GO" id="GO:0016491">
    <property type="term" value="F:oxidoreductase activity"/>
    <property type="evidence" value="ECO:0007669"/>
    <property type="project" value="InterPro"/>
</dbReference>
<dbReference type="RefSeq" id="WP_281794105.1">
    <property type="nucleotide sequence ID" value="NZ_BSDR01000001.1"/>
</dbReference>
<name>A0A9W6FT12_9BACT</name>
<dbReference type="InterPro" id="IPR023753">
    <property type="entry name" value="FAD/NAD-binding_dom"/>
</dbReference>
<dbReference type="PANTHER" id="PTHR42783:SF3">
    <property type="entry name" value="GLUTAMATE SYNTHASE [NADPH] SMALL CHAIN-RELATED"/>
    <property type="match status" value="1"/>
</dbReference>
<reference evidence="2" key="1">
    <citation type="submission" date="2022-12" db="EMBL/GenBank/DDBJ databases">
        <title>Reference genome sequencing for broad-spectrum identification of bacterial and archaeal isolates by mass spectrometry.</title>
        <authorList>
            <person name="Sekiguchi Y."/>
            <person name="Tourlousse D.M."/>
        </authorList>
    </citation>
    <scope>NUCLEOTIDE SEQUENCE</scope>
    <source>
        <strain evidence="2">ASRB1</strain>
    </source>
</reference>
<dbReference type="Pfam" id="PF07992">
    <property type="entry name" value="Pyr_redox_2"/>
    <property type="match status" value="1"/>
</dbReference>
<dbReference type="InterPro" id="IPR028261">
    <property type="entry name" value="DPD_II"/>
</dbReference>
<feature type="domain" description="NADH-ubiquinone oxidoreductase 51kDa subunit iron-sulphur binding" evidence="1">
    <location>
        <begin position="53"/>
        <end position="98"/>
    </location>
</feature>
<dbReference type="SUPFAM" id="SSF140490">
    <property type="entry name" value="Nqo1C-terminal domain-like"/>
    <property type="match status" value="1"/>
</dbReference>
<keyword evidence="3" id="KW-1185">Reference proteome</keyword>
<proteinExistence type="predicted"/>
<dbReference type="Pfam" id="PF14691">
    <property type="entry name" value="Fer4_20"/>
    <property type="match status" value="1"/>
</dbReference>
<dbReference type="EMBL" id="BSDR01000001">
    <property type="protein sequence ID" value="GLI34698.1"/>
    <property type="molecule type" value="Genomic_DNA"/>
</dbReference>
<dbReference type="GO" id="GO:0051539">
    <property type="term" value="F:4 iron, 4 sulfur cluster binding"/>
    <property type="evidence" value="ECO:0007669"/>
    <property type="project" value="InterPro"/>
</dbReference>
<dbReference type="InterPro" id="IPR037207">
    <property type="entry name" value="Nuop51_4Fe4S-bd_sf"/>
</dbReference>
<dbReference type="Gene3D" id="1.10.1060.10">
    <property type="entry name" value="Alpha-helical ferredoxin"/>
    <property type="match status" value="1"/>
</dbReference>
<accession>A0A9W6FT12</accession>
<dbReference type="Pfam" id="PF10589">
    <property type="entry name" value="NADH_4Fe-4S"/>
    <property type="match status" value="1"/>
</dbReference>
<protein>
    <submittedName>
        <fullName evidence="2">NADPH-Fe(3+) oxidoreductase subunit beta</fullName>
    </submittedName>
</protein>
<dbReference type="Gene3D" id="3.50.50.60">
    <property type="entry name" value="FAD/NAD(P)-binding domain"/>
    <property type="match status" value="2"/>
</dbReference>
<dbReference type="InterPro" id="IPR036188">
    <property type="entry name" value="FAD/NAD-bd_sf"/>
</dbReference>
<evidence type="ECO:0000313" key="2">
    <source>
        <dbReference type="EMBL" id="GLI34698.1"/>
    </source>
</evidence>
<dbReference type="Proteomes" id="UP001144372">
    <property type="component" value="Unassembled WGS sequence"/>
</dbReference>
<dbReference type="PRINTS" id="PR00419">
    <property type="entry name" value="ADXRDTASE"/>
</dbReference>
<dbReference type="AlphaFoldDB" id="A0A9W6FT12"/>
<evidence type="ECO:0000259" key="1">
    <source>
        <dbReference type="SMART" id="SM00928"/>
    </source>
</evidence>
<sequence>MTSQIFSTWGRWVPGREPVQPEKLPVEFAPGRPLKAFMGWDGLFVHDWSVNLVDMVRAYMEEARKESCGQCFTCRLGTEEICGILEGICGGEGRPEDLDRLEVLARAMMETGRCDIGQTTPRPLLDLLCHRRQEFLDVIQSKKPIPKGSYIAKVTAPCTNACPSHLNIPDYVEKIRIGRWDEALSTIRRDCSLPGVIGRVCVRPCEFNCRRQRVDDGIAIRALKRYAADAELEHHVEPPLHPGPGKGKKVAIIGAGPAGLSCAYYLGLAGYRSTVFEALNEPGGMAAVGIPDYRLPRNILRGEAAQVEKLGAEIRYGVNVGVDVTLEDLLREGYEAVFVGVGAPESAKMRCEGEDAGYRCFMTGVEFLRRVAMGERPIDGKKLLVIGGGNVAMDCVRSALRLGFDDVNLIYRRTEAEMPADPQEVREAREEGVHFHYLVAPVKIIAEEGKVTGLECQKMELGEPDASGRRRPVPVEGSNIVIPCDAIVPAIGQVCVVDCVLPPEEVEISRWKTLVVDEITCQTRQPYVFSGGDCVTGPATLIAALAAGKNAARFIDQYLTSGKCIPGDSDWIEKLIGQLGIFFYKEKMPYEDTTRKMHPPVLSPEERIKSFAEVEGGVKPAQAVKEAARCLRCFRIAMAAV</sequence>
<dbReference type="SUPFAM" id="SSF46548">
    <property type="entry name" value="alpha-helical ferredoxin"/>
    <property type="match status" value="2"/>
</dbReference>
<dbReference type="SUPFAM" id="SSF51971">
    <property type="entry name" value="Nucleotide-binding domain"/>
    <property type="match status" value="1"/>
</dbReference>
<organism evidence="2 3">
    <name type="scientific">Desulforhabdus amnigena</name>
    <dbReference type="NCBI Taxonomy" id="40218"/>
    <lineage>
        <taxon>Bacteria</taxon>
        <taxon>Pseudomonadati</taxon>
        <taxon>Thermodesulfobacteriota</taxon>
        <taxon>Syntrophobacteria</taxon>
        <taxon>Syntrophobacterales</taxon>
        <taxon>Syntrophobacteraceae</taxon>
        <taxon>Desulforhabdus</taxon>
    </lineage>
</organism>
<dbReference type="InterPro" id="IPR019575">
    <property type="entry name" value="Nuop51_4Fe4S-bd"/>
</dbReference>
<comment type="caution">
    <text evidence="2">The sequence shown here is derived from an EMBL/GenBank/DDBJ whole genome shotgun (WGS) entry which is preliminary data.</text>
</comment>
<dbReference type="PANTHER" id="PTHR42783">
    <property type="entry name" value="GLUTAMATE SYNTHASE [NADPH] SMALL CHAIN"/>
    <property type="match status" value="1"/>
</dbReference>
<dbReference type="SMART" id="SM00928">
    <property type="entry name" value="NADH_4Fe-4S"/>
    <property type="match status" value="1"/>
</dbReference>